<dbReference type="InterPro" id="IPR029016">
    <property type="entry name" value="GAF-like_dom_sf"/>
</dbReference>
<keyword evidence="3" id="KW-0804">Transcription</keyword>
<dbReference type="PROSITE" id="PS51078">
    <property type="entry name" value="ICLR_ED"/>
    <property type="match status" value="1"/>
</dbReference>
<dbReference type="GO" id="GO:0045892">
    <property type="term" value="P:negative regulation of DNA-templated transcription"/>
    <property type="evidence" value="ECO:0007669"/>
    <property type="project" value="TreeGrafter"/>
</dbReference>
<dbReference type="InterPro" id="IPR005471">
    <property type="entry name" value="Tscrpt_reg_IclR_N"/>
</dbReference>
<dbReference type="PANTHER" id="PTHR30136">
    <property type="entry name" value="HELIX-TURN-HELIX TRANSCRIPTIONAL REGULATOR, ICLR FAMILY"/>
    <property type="match status" value="1"/>
</dbReference>
<dbReference type="PROSITE" id="PS51077">
    <property type="entry name" value="HTH_ICLR"/>
    <property type="match status" value="1"/>
</dbReference>
<dbReference type="Gene3D" id="1.10.10.10">
    <property type="entry name" value="Winged helix-like DNA-binding domain superfamily/Winged helix DNA-binding domain"/>
    <property type="match status" value="1"/>
</dbReference>
<keyword evidence="1" id="KW-0805">Transcription regulation</keyword>
<dbReference type="Pfam" id="PF09339">
    <property type="entry name" value="HTH_IclR"/>
    <property type="match status" value="1"/>
</dbReference>
<dbReference type="InterPro" id="IPR036388">
    <property type="entry name" value="WH-like_DNA-bd_sf"/>
</dbReference>
<dbReference type="AlphaFoldDB" id="A0A1H6JYU1"/>
<evidence type="ECO:0000259" key="4">
    <source>
        <dbReference type="PROSITE" id="PS51077"/>
    </source>
</evidence>
<dbReference type="InterPro" id="IPR036390">
    <property type="entry name" value="WH_DNA-bd_sf"/>
</dbReference>
<feature type="domain" description="IclR-ED" evidence="5">
    <location>
        <begin position="71"/>
        <end position="254"/>
    </location>
</feature>
<accession>A0A1H6JYU1</accession>
<keyword evidence="7" id="KW-1185">Reference proteome</keyword>
<evidence type="ECO:0000313" key="7">
    <source>
        <dbReference type="Proteomes" id="UP000199215"/>
    </source>
</evidence>
<organism evidence="6 7">
    <name type="scientific">Halopenitus malekzadehii</name>
    <dbReference type="NCBI Taxonomy" id="1267564"/>
    <lineage>
        <taxon>Archaea</taxon>
        <taxon>Methanobacteriati</taxon>
        <taxon>Methanobacteriota</taxon>
        <taxon>Stenosarchaea group</taxon>
        <taxon>Halobacteria</taxon>
        <taxon>Halobacteriales</taxon>
        <taxon>Haloferacaceae</taxon>
        <taxon>Halopenitus</taxon>
    </lineage>
</organism>
<proteinExistence type="predicted"/>
<dbReference type="GO" id="GO:0003700">
    <property type="term" value="F:DNA-binding transcription factor activity"/>
    <property type="evidence" value="ECO:0007669"/>
    <property type="project" value="TreeGrafter"/>
</dbReference>
<dbReference type="InterPro" id="IPR050707">
    <property type="entry name" value="HTH_MetabolicPath_Reg"/>
</dbReference>
<protein>
    <submittedName>
        <fullName evidence="6">DNA-binding transcriptional regulator, IclR family</fullName>
    </submittedName>
</protein>
<evidence type="ECO:0000256" key="1">
    <source>
        <dbReference type="ARBA" id="ARBA00023015"/>
    </source>
</evidence>
<dbReference type="SMART" id="SM00346">
    <property type="entry name" value="HTH_ICLR"/>
    <property type="match status" value="1"/>
</dbReference>
<dbReference type="EMBL" id="FNWU01000030">
    <property type="protein sequence ID" value="SEH67805.1"/>
    <property type="molecule type" value="Genomic_DNA"/>
</dbReference>
<evidence type="ECO:0000256" key="2">
    <source>
        <dbReference type="ARBA" id="ARBA00023125"/>
    </source>
</evidence>
<gene>
    <name evidence="6" type="ORF">SAMN05192561_1305</name>
</gene>
<dbReference type="InterPro" id="IPR014757">
    <property type="entry name" value="Tscrpt_reg_IclR_C"/>
</dbReference>
<dbReference type="Proteomes" id="UP000199215">
    <property type="component" value="Unassembled WGS sequence"/>
</dbReference>
<evidence type="ECO:0000259" key="5">
    <source>
        <dbReference type="PROSITE" id="PS51078"/>
    </source>
</evidence>
<name>A0A1H6JYU1_9EURY</name>
<feature type="domain" description="HTH iclR-type" evidence="4">
    <location>
        <begin position="11"/>
        <end position="70"/>
    </location>
</feature>
<dbReference type="PANTHER" id="PTHR30136:SF35">
    <property type="entry name" value="HTH-TYPE TRANSCRIPTIONAL REGULATOR RV1719"/>
    <property type="match status" value="1"/>
</dbReference>
<dbReference type="GO" id="GO:0003677">
    <property type="term" value="F:DNA binding"/>
    <property type="evidence" value="ECO:0007669"/>
    <property type="project" value="UniProtKB-KW"/>
</dbReference>
<sequence length="255" mass="28105">MTDETGGSATIGTLEKGFGIIETVEELESATLTDVADEMGLARSTVHDYLTTLCDLEYLVKTDGEYQLGLTFTRLGTSATETVQLSDTITPYLERLADATGETVWFLVEECGRAVYLGHAEGDQAIKTEHSIGGRSYLHCHAGGKAILAQLPDERVEEIIDMHGLPEITEHTITSREALFEELERIRERNYAQNHSEQLAETRAVSAAIVVDDEVLGAISVGGPAHRLRGDRFETELPNQVMSVVNEIRINHRYS</sequence>
<evidence type="ECO:0000256" key="3">
    <source>
        <dbReference type="ARBA" id="ARBA00023163"/>
    </source>
</evidence>
<evidence type="ECO:0000313" key="6">
    <source>
        <dbReference type="EMBL" id="SEH67805.1"/>
    </source>
</evidence>
<dbReference type="Pfam" id="PF01614">
    <property type="entry name" value="IclR_C"/>
    <property type="match status" value="1"/>
</dbReference>
<dbReference type="SUPFAM" id="SSF55781">
    <property type="entry name" value="GAF domain-like"/>
    <property type="match status" value="1"/>
</dbReference>
<keyword evidence="2 6" id="KW-0238">DNA-binding</keyword>
<dbReference type="Gene3D" id="3.30.450.40">
    <property type="match status" value="1"/>
</dbReference>
<dbReference type="SUPFAM" id="SSF46785">
    <property type="entry name" value="Winged helix' DNA-binding domain"/>
    <property type="match status" value="1"/>
</dbReference>
<reference evidence="6 7" key="1">
    <citation type="submission" date="2016-10" db="EMBL/GenBank/DDBJ databases">
        <authorList>
            <person name="de Groot N.N."/>
        </authorList>
    </citation>
    <scope>NUCLEOTIDE SEQUENCE [LARGE SCALE GENOMIC DNA]</scope>
    <source>
        <strain evidence="6 7">IBRC-M10418</strain>
    </source>
</reference>